<organism evidence="2 3">
    <name type="scientific">Strigops habroptila</name>
    <name type="common">Kakapo</name>
    <dbReference type="NCBI Taxonomy" id="2489341"/>
    <lineage>
        <taxon>Eukaryota</taxon>
        <taxon>Metazoa</taxon>
        <taxon>Chordata</taxon>
        <taxon>Craniata</taxon>
        <taxon>Vertebrata</taxon>
        <taxon>Euteleostomi</taxon>
        <taxon>Archelosauria</taxon>
        <taxon>Archosauria</taxon>
        <taxon>Dinosauria</taxon>
        <taxon>Saurischia</taxon>
        <taxon>Theropoda</taxon>
        <taxon>Coelurosauria</taxon>
        <taxon>Aves</taxon>
        <taxon>Neognathae</taxon>
        <taxon>Neoaves</taxon>
        <taxon>Telluraves</taxon>
        <taxon>Australaves</taxon>
        <taxon>Psittaciformes</taxon>
        <taxon>Psittacidae</taxon>
        <taxon>Strigops</taxon>
    </lineage>
</organism>
<accession>A0A672UN52</accession>
<evidence type="ECO:0000256" key="1">
    <source>
        <dbReference type="SAM" id="MobiDB-lite"/>
    </source>
</evidence>
<dbReference type="Ensembl" id="ENSSHBT00005019097.1">
    <property type="protein sequence ID" value="ENSSHBP00005015933.1"/>
    <property type="gene ID" value="ENSSHBG00005013922.1"/>
</dbReference>
<proteinExistence type="predicted"/>
<name>A0A672UN52_STRHB</name>
<evidence type="ECO:0000313" key="3">
    <source>
        <dbReference type="Proteomes" id="UP000472266"/>
    </source>
</evidence>
<dbReference type="AlphaFoldDB" id="A0A672UN52"/>
<evidence type="ECO:0000313" key="2">
    <source>
        <dbReference type="Ensembl" id="ENSSHBP00005015933.1"/>
    </source>
</evidence>
<reference evidence="2" key="2">
    <citation type="submission" date="2025-09" db="UniProtKB">
        <authorList>
            <consortium name="Ensembl"/>
        </authorList>
    </citation>
    <scope>IDENTIFICATION</scope>
</reference>
<dbReference type="GeneTree" id="ENSGT00960000189065"/>
<keyword evidence="3" id="KW-1185">Reference proteome</keyword>
<feature type="compositionally biased region" description="Pro residues" evidence="1">
    <location>
        <begin position="10"/>
        <end position="21"/>
    </location>
</feature>
<feature type="region of interest" description="Disordered" evidence="1">
    <location>
        <begin position="1"/>
        <end position="29"/>
    </location>
</feature>
<dbReference type="InParanoid" id="A0A672UN52"/>
<protein>
    <submittedName>
        <fullName evidence="2">Uncharacterized protein</fullName>
    </submittedName>
</protein>
<sequence>LSTRLYCPSPAGPPRAGPPPRALTSSLPPSCPCSPWRPARPASPWRCGWPRCWGPRLAGSPAHSAGTQGPASRRSHPPPWVRRCPWLCCCPLLLPPPGQTLAEERDTICSSSVMLLRSVIVIFSKASSESAEPNPCSGTAVVLPAGVQRPTQRLFLLRHVASLGKGTGRGRKRYSALGQLPRRPRPKGLLIPSGA</sequence>
<feature type="region of interest" description="Disordered" evidence="1">
    <location>
        <begin position="167"/>
        <end position="195"/>
    </location>
</feature>
<dbReference type="Proteomes" id="UP000472266">
    <property type="component" value="Unplaced"/>
</dbReference>
<reference evidence="2" key="1">
    <citation type="submission" date="2025-08" db="UniProtKB">
        <authorList>
            <consortium name="Ensembl"/>
        </authorList>
    </citation>
    <scope>IDENTIFICATION</scope>
</reference>